<dbReference type="Proteomes" id="UP000287651">
    <property type="component" value="Unassembled WGS sequence"/>
</dbReference>
<evidence type="ECO:0000313" key="1">
    <source>
        <dbReference type="EMBL" id="RRT39266.1"/>
    </source>
</evidence>
<evidence type="ECO:0000313" key="2">
    <source>
        <dbReference type="Proteomes" id="UP000287651"/>
    </source>
</evidence>
<accession>A0A426XIF7</accession>
<gene>
    <name evidence="1" type="ORF">B296_00054373</name>
</gene>
<reference evidence="1 2" key="1">
    <citation type="journal article" date="2014" name="Agronomy (Basel)">
        <title>A Draft Genome Sequence for Ensete ventricosum, the Drought-Tolerant Tree Against Hunger.</title>
        <authorList>
            <person name="Harrison J."/>
            <person name="Moore K.A."/>
            <person name="Paszkiewicz K."/>
            <person name="Jones T."/>
            <person name="Grant M."/>
            <person name="Ambacheew D."/>
            <person name="Muzemil S."/>
            <person name="Studholme D.J."/>
        </authorList>
    </citation>
    <scope>NUCLEOTIDE SEQUENCE [LARGE SCALE GENOMIC DNA]</scope>
</reference>
<dbReference type="AlphaFoldDB" id="A0A426XIF7"/>
<comment type="caution">
    <text evidence="1">The sequence shown here is derived from an EMBL/GenBank/DDBJ whole genome shotgun (WGS) entry which is preliminary data.</text>
</comment>
<name>A0A426XIF7_ENSVE</name>
<protein>
    <submittedName>
        <fullName evidence="1">Uncharacterized protein</fullName>
    </submittedName>
</protein>
<organism evidence="1 2">
    <name type="scientific">Ensete ventricosum</name>
    <name type="common">Abyssinian banana</name>
    <name type="synonym">Musa ensete</name>
    <dbReference type="NCBI Taxonomy" id="4639"/>
    <lineage>
        <taxon>Eukaryota</taxon>
        <taxon>Viridiplantae</taxon>
        <taxon>Streptophyta</taxon>
        <taxon>Embryophyta</taxon>
        <taxon>Tracheophyta</taxon>
        <taxon>Spermatophyta</taxon>
        <taxon>Magnoliopsida</taxon>
        <taxon>Liliopsida</taxon>
        <taxon>Zingiberales</taxon>
        <taxon>Musaceae</taxon>
        <taxon>Ensete</taxon>
    </lineage>
</organism>
<dbReference type="EMBL" id="AMZH03020327">
    <property type="protein sequence ID" value="RRT39266.1"/>
    <property type="molecule type" value="Genomic_DNA"/>
</dbReference>
<sequence>MTKVQGQICSGSMSQKNLTCVKRNPPQWRHKTNLPEIYKLEKLNPHKEKFITIEAQGQMCLSCMNREDSTYMK</sequence>
<proteinExistence type="predicted"/>